<dbReference type="EMBL" id="MNPL01006656">
    <property type="protein sequence ID" value="OQR75232.1"/>
    <property type="molecule type" value="Genomic_DNA"/>
</dbReference>
<dbReference type="AlphaFoldDB" id="A0A1V9XPC0"/>
<sequence>MTVPTSGRIAFASNAQVSQHWRRRTVRQTPSSPEVYIGAKAVQQHRSFPASLFLHRTRKVRRVTLAPMIRDNSSREILATRQTNRALSVN</sequence>
<keyword evidence="2" id="KW-1185">Reference proteome</keyword>
<protein>
    <submittedName>
        <fullName evidence="1">Uncharacterized protein</fullName>
    </submittedName>
</protein>
<reference evidence="1 2" key="1">
    <citation type="journal article" date="2017" name="Gigascience">
        <title>Draft genome of the honey bee ectoparasitic mite, Tropilaelaps mercedesae, is shaped by the parasitic life history.</title>
        <authorList>
            <person name="Dong X."/>
            <person name="Armstrong S.D."/>
            <person name="Xia D."/>
            <person name="Makepeace B.L."/>
            <person name="Darby A.C."/>
            <person name="Kadowaki T."/>
        </authorList>
    </citation>
    <scope>NUCLEOTIDE SEQUENCE [LARGE SCALE GENOMIC DNA]</scope>
    <source>
        <strain evidence="1">Wuxi-XJTLU</strain>
    </source>
</reference>
<evidence type="ECO:0000313" key="1">
    <source>
        <dbReference type="EMBL" id="OQR75232.1"/>
    </source>
</evidence>
<evidence type="ECO:0000313" key="2">
    <source>
        <dbReference type="Proteomes" id="UP000192247"/>
    </source>
</evidence>
<dbReference type="Proteomes" id="UP000192247">
    <property type="component" value="Unassembled WGS sequence"/>
</dbReference>
<comment type="caution">
    <text evidence="1">The sequence shown here is derived from an EMBL/GenBank/DDBJ whole genome shotgun (WGS) entry which is preliminary data.</text>
</comment>
<proteinExistence type="predicted"/>
<organism evidence="1 2">
    <name type="scientific">Tropilaelaps mercedesae</name>
    <dbReference type="NCBI Taxonomy" id="418985"/>
    <lineage>
        <taxon>Eukaryota</taxon>
        <taxon>Metazoa</taxon>
        <taxon>Ecdysozoa</taxon>
        <taxon>Arthropoda</taxon>
        <taxon>Chelicerata</taxon>
        <taxon>Arachnida</taxon>
        <taxon>Acari</taxon>
        <taxon>Parasitiformes</taxon>
        <taxon>Mesostigmata</taxon>
        <taxon>Gamasina</taxon>
        <taxon>Dermanyssoidea</taxon>
        <taxon>Laelapidae</taxon>
        <taxon>Tropilaelaps</taxon>
    </lineage>
</organism>
<gene>
    <name evidence="1" type="ORF">BIW11_03289</name>
</gene>
<dbReference type="InParanoid" id="A0A1V9XPC0"/>
<name>A0A1V9XPC0_9ACAR</name>
<accession>A0A1V9XPC0</accession>